<dbReference type="Gene3D" id="2.10.220.10">
    <property type="entry name" value="Hormone Receptor, Insulin-like Growth Factor Receptor 1, Chain A, domain 2"/>
    <property type="match status" value="1"/>
</dbReference>
<protein>
    <recommendedName>
        <fullName evidence="4">CXXC-rich protein</fullName>
    </recommendedName>
</protein>
<dbReference type="EMBL" id="UYJE01001825">
    <property type="protein sequence ID" value="VDI05555.1"/>
    <property type="molecule type" value="Genomic_DNA"/>
</dbReference>
<keyword evidence="3" id="KW-1185">Reference proteome</keyword>
<feature type="chain" id="PRO_5033051807" description="CXXC-rich protein" evidence="1">
    <location>
        <begin position="20"/>
        <end position="192"/>
    </location>
</feature>
<evidence type="ECO:0008006" key="4">
    <source>
        <dbReference type="Google" id="ProtNLM"/>
    </source>
</evidence>
<proteinExistence type="predicted"/>
<reference evidence="2" key="1">
    <citation type="submission" date="2018-11" db="EMBL/GenBank/DDBJ databases">
        <authorList>
            <person name="Alioto T."/>
            <person name="Alioto T."/>
        </authorList>
    </citation>
    <scope>NUCLEOTIDE SEQUENCE</scope>
</reference>
<gene>
    <name evidence="2" type="ORF">MGAL_10B067222</name>
</gene>
<dbReference type="SMART" id="SM00261">
    <property type="entry name" value="FU"/>
    <property type="match status" value="2"/>
</dbReference>
<name>A0A8B6CHU1_MYTGA</name>
<dbReference type="InterPro" id="IPR009030">
    <property type="entry name" value="Growth_fac_rcpt_cys_sf"/>
</dbReference>
<dbReference type="AlphaFoldDB" id="A0A8B6CHU1"/>
<dbReference type="Proteomes" id="UP000596742">
    <property type="component" value="Unassembled WGS sequence"/>
</dbReference>
<evidence type="ECO:0000313" key="2">
    <source>
        <dbReference type="EMBL" id="VDI05555.1"/>
    </source>
</evidence>
<comment type="caution">
    <text evidence="2">The sequence shown here is derived from an EMBL/GenBank/DDBJ whole genome shotgun (WGS) entry which is preliminary data.</text>
</comment>
<accession>A0A8B6CHU1</accession>
<dbReference type="OrthoDB" id="10623276at2759"/>
<evidence type="ECO:0000313" key="3">
    <source>
        <dbReference type="Proteomes" id="UP000596742"/>
    </source>
</evidence>
<dbReference type="InterPro" id="IPR006212">
    <property type="entry name" value="Furin_repeat"/>
</dbReference>
<feature type="signal peptide" evidence="1">
    <location>
        <begin position="1"/>
        <end position="19"/>
    </location>
</feature>
<organism evidence="2 3">
    <name type="scientific">Mytilus galloprovincialis</name>
    <name type="common">Mediterranean mussel</name>
    <dbReference type="NCBI Taxonomy" id="29158"/>
    <lineage>
        <taxon>Eukaryota</taxon>
        <taxon>Metazoa</taxon>
        <taxon>Spiralia</taxon>
        <taxon>Lophotrochozoa</taxon>
        <taxon>Mollusca</taxon>
        <taxon>Bivalvia</taxon>
        <taxon>Autobranchia</taxon>
        <taxon>Pteriomorphia</taxon>
        <taxon>Mytilida</taxon>
        <taxon>Mytiloidea</taxon>
        <taxon>Mytilidae</taxon>
        <taxon>Mytilinae</taxon>
        <taxon>Mytilus</taxon>
    </lineage>
</organism>
<evidence type="ECO:0000256" key="1">
    <source>
        <dbReference type="SAM" id="SignalP"/>
    </source>
</evidence>
<sequence length="192" mass="21380">MTLVSVLTIFLTIGRLSSGFLIDYACPSGCLDAKCTSSGCSNCRSGFCNYYSASNRITICTRDCGKGKFCSSVNYCSDCHVDQCDVCTDSRTCKQCDSYYYLRDNNRCVTSFDCERGSAIATTRNGIQVCETCHVQDCKRCIQTNSNRCEECEYLRYLDSSGSIDQCRTRSSCELFHGDPQYSGGKYVCLKN</sequence>
<keyword evidence="1" id="KW-0732">Signal</keyword>
<dbReference type="SUPFAM" id="SSF57184">
    <property type="entry name" value="Growth factor receptor domain"/>
    <property type="match status" value="1"/>
</dbReference>